<organism evidence="3 4">
    <name type="scientific">Pectinatus brassicae</name>
    <dbReference type="NCBI Taxonomy" id="862415"/>
    <lineage>
        <taxon>Bacteria</taxon>
        <taxon>Bacillati</taxon>
        <taxon>Bacillota</taxon>
        <taxon>Negativicutes</taxon>
        <taxon>Selenomonadales</taxon>
        <taxon>Selenomonadaceae</taxon>
        <taxon>Pectinatus</taxon>
    </lineage>
</organism>
<dbReference type="Proteomes" id="UP000559117">
    <property type="component" value="Unassembled WGS sequence"/>
</dbReference>
<comment type="similarity">
    <text evidence="1">Belongs to the ComF/GntX family.</text>
</comment>
<dbReference type="InterPro" id="IPR029057">
    <property type="entry name" value="PRTase-like"/>
</dbReference>
<dbReference type="InterPro" id="IPR000836">
    <property type="entry name" value="PRTase_dom"/>
</dbReference>
<dbReference type="Pfam" id="PF18912">
    <property type="entry name" value="DZR_2"/>
    <property type="match status" value="1"/>
</dbReference>
<dbReference type="AlphaFoldDB" id="A0A840UIK9"/>
<dbReference type="PANTHER" id="PTHR47505:SF1">
    <property type="entry name" value="DNA UTILIZATION PROTEIN YHGH"/>
    <property type="match status" value="1"/>
</dbReference>
<comment type="caution">
    <text evidence="3">The sequence shown here is derived from an EMBL/GenBank/DDBJ whole genome shotgun (WGS) entry which is preliminary data.</text>
</comment>
<accession>A0A840UIK9</accession>
<dbReference type="SUPFAM" id="SSF53271">
    <property type="entry name" value="PRTase-like"/>
    <property type="match status" value="1"/>
</dbReference>
<dbReference type="EMBL" id="JACHFH010000025">
    <property type="protein sequence ID" value="MBB5336819.1"/>
    <property type="molecule type" value="Genomic_DNA"/>
</dbReference>
<dbReference type="InterPro" id="IPR044005">
    <property type="entry name" value="DZR_2"/>
</dbReference>
<reference evidence="3 4" key="1">
    <citation type="submission" date="2020-08" db="EMBL/GenBank/DDBJ databases">
        <title>Genomic Encyclopedia of Type Strains, Phase IV (KMG-IV): sequencing the most valuable type-strain genomes for metagenomic binning, comparative biology and taxonomic classification.</title>
        <authorList>
            <person name="Goeker M."/>
        </authorList>
    </citation>
    <scope>NUCLEOTIDE SEQUENCE [LARGE SCALE GENOMIC DNA]</scope>
    <source>
        <strain evidence="3 4">DSM 24661</strain>
    </source>
</reference>
<dbReference type="Gene3D" id="3.40.50.2020">
    <property type="match status" value="1"/>
</dbReference>
<proteinExistence type="inferred from homology"/>
<evidence type="ECO:0000259" key="2">
    <source>
        <dbReference type="Pfam" id="PF18912"/>
    </source>
</evidence>
<dbReference type="CDD" id="cd06223">
    <property type="entry name" value="PRTases_typeI"/>
    <property type="match status" value="1"/>
</dbReference>
<evidence type="ECO:0000313" key="3">
    <source>
        <dbReference type="EMBL" id="MBB5336819.1"/>
    </source>
</evidence>
<feature type="domain" description="Double zinc ribbon" evidence="2">
    <location>
        <begin position="7"/>
        <end position="37"/>
    </location>
</feature>
<keyword evidence="4" id="KW-1185">Reference proteome</keyword>
<evidence type="ECO:0000313" key="4">
    <source>
        <dbReference type="Proteomes" id="UP000559117"/>
    </source>
</evidence>
<evidence type="ECO:0000256" key="1">
    <source>
        <dbReference type="ARBA" id="ARBA00008007"/>
    </source>
</evidence>
<dbReference type="PANTHER" id="PTHR47505">
    <property type="entry name" value="DNA UTILIZATION PROTEIN YHGH"/>
    <property type="match status" value="1"/>
</dbReference>
<dbReference type="InterPro" id="IPR051910">
    <property type="entry name" value="ComF/GntX_DNA_util-trans"/>
</dbReference>
<name>A0A840UIK9_9FIRM</name>
<dbReference type="RefSeq" id="WP_183862101.1">
    <property type="nucleotide sequence ID" value="NZ_JACHFH010000025.1"/>
</dbReference>
<protein>
    <submittedName>
        <fullName evidence="3">ComF family protein</fullName>
    </submittedName>
</protein>
<gene>
    <name evidence="3" type="ORF">HNR32_001974</name>
</gene>
<sequence length="217" mass="24571">MNILQTVLDFLYPPHCPACEKYVENTGDWCDSCLEKTFNFHILPIAAGNYGVLCQIYALGHYHGALQNLITRLKYKNDMNALKCIHNFINKMAGQIKLPADIEVVIAVPLHKKRYEQRGFNQTELIFAKLLQKANLNYSDCMERCAVTMPQFELSREERLKNVKNAFQLQAGITIKNKNCLLLDDIFTTGATMMECAKVLQRNGAGKIYGMVLASDA</sequence>